<feature type="region of interest" description="Disordered" evidence="1">
    <location>
        <begin position="142"/>
        <end position="263"/>
    </location>
</feature>
<reference evidence="4" key="1">
    <citation type="journal article" date="2018" name="Nat. Microbiol.">
        <title>Leveraging single-cell genomics to expand the fungal tree of life.</title>
        <authorList>
            <person name="Ahrendt S.R."/>
            <person name="Quandt C.A."/>
            <person name="Ciobanu D."/>
            <person name="Clum A."/>
            <person name="Salamov A."/>
            <person name="Andreopoulos B."/>
            <person name="Cheng J.F."/>
            <person name="Woyke T."/>
            <person name="Pelin A."/>
            <person name="Henrissat B."/>
            <person name="Reynolds N.K."/>
            <person name="Benny G.L."/>
            <person name="Smith M.E."/>
            <person name="James T.Y."/>
            <person name="Grigoriev I.V."/>
        </authorList>
    </citation>
    <scope>NUCLEOTIDE SEQUENCE [LARGE SCALE GENOMIC DNA]</scope>
    <source>
        <strain evidence="4">RSA 1356</strain>
    </source>
</reference>
<feature type="chain" id="PRO_5020592541" description="Extracellular membrane protein CFEM domain-containing protein" evidence="2">
    <location>
        <begin position="28"/>
        <end position="263"/>
    </location>
</feature>
<evidence type="ECO:0000313" key="4">
    <source>
        <dbReference type="Proteomes" id="UP000271241"/>
    </source>
</evidence>
<proteinExistence type="predicted"/>
<organism evidence="3 4">
    <name type="scientific">Thamnocephalis sphaerospora</name>
    <dbReference type="NCBI Taxonomy" id="78915"/>
    <lineage>
        <taxon>Eukaryota</taxon>
        <taxon>Fungi</taxon>
        <taxon>Fungi incertae sedis</taxon>
        <taxon>Zoopagomycota</taxon>
        <taxon>Zoopagomycotina</taxon>
        <taxon>Zoopagomycetes</taxon>
        <taxon>Zoopagales</taxon>
        <taxon>Sigmoideomycetaceae</taxon>
        <taxon>Thamnocephalis</taxon>
    </lineage>
</organism>
<evidence type="ECO:0008006" key="5">
    <source>
        <dbReference type="Google" id="ProtNLM"/>
    </source>
</evidence>
<gene>
    <name evidence="3" type="ORF">THASP1DRAFT_22658</name>
</gene>
<accession>A0A4P9XTJ9</accession>
<evidence type="ECO:0000313" key="3">
    <source>
        <dbReference type="EMBL" id="RKP09514.1"/>
    </source>
</evidence>
<dbReference type="AlphaFoldDB" id="A0A4P9XTJ9"/>
<feature type="signal peptide" evidence="2">
    <location>
        <begin position="1"/>
        <end position="27"/>
    </location>
</feature>
<name>A0A4P9XTJ9_9FUNG</name>
<keyword evidence="4" id="KW-1185">Reference proteome</keyword>
<keyword evidence="2" id="KW-0732">Signal</keyword>
<dbReference type="EMBL" id="KZ992508">
    <property type="protein sequence ID" value="RKP09514.1"/>
    <property type="molecule type" value="Genomic_DNA"/>
</dbReference>
<evidence type="ECO:0000256" key="2">
    <source>
        <dbReference type="SAM" id="SignalP"/>
    </source>
</evidence>
<feature type="compositionally biased region" description="Polar residues" evidence="1">
    <location>
        <begin position="169"/>
        <end position="223"/>
    </location>
</feature>
<feature type="compositionally biased region" description="Polar residues" evidence="1">
    <location>
        <begin position="232"/>
        <end position="244"/>
    </location>
</feature>
<evidence type="ECO:0000256" key="1">
    <source>
        <dbReference type="SAM" id="MobiDB-lite"/>
    </source>
</evidence>
<protein>
    <recommendedName>
        <fullName evidence="5">Extracellular membrane protein CFEM domain-containing protein</fullName>
    </recommendedName>
</protein>
<sequence>MMHFSTTTLCALAVTIAAVVLPTLVDAMPSDLSVPADCPHKSWKAVCQRYCLCKGATIQANRCYAKDKCQLMCKCSDNSFTAIVRDAFAEAEGLAPLKCRIASDDGAPTSKGSSINTPNCDGDCQAKCDNYLTELVRNPSVQIIPDNGNDPNVVVYAKKSGSDDDNMASAPNNGVENAATYSGGTFNGVPQQTNTQPDNGTSTQVDAQPDDSTPMQTNAQPDSDTIDYADNTPDSNAAEQTSYNPDADKAECASKQYGGGATQ</sequence>
<dbReference type="Proteomes" id="UP000271241">
    <property type="component" value="Unassembled WGS sequence"/>
</dbReference>